<evidence type="ECO:0000256" key="2">
    <source>
        <dbReference type="ARBA" id="ARBA00022801"/>
    </source>
</evidence>
<gene>
    <name evidence="5" type="ORF">C4F51_06570</name>
</gene>
<keyword evidence="2" id="KW-0378">Hydrolase</keyword>
<dbReference type="PRINTS" id="PR00834">
    <property type="entry name" value="PROTEASES2C"/>
</dbReference>
<dbReference type="GO" id="GO:0006508">
    <property type="term" value="P:proteolysis"/>
    <property type="evidence" value="ECO:0007669"/>
    <property type="project" value="UniProtKB-KW"/>
</dbReference>
<dbReference type="Pfam" id="PF13180">
    <property type="entry name" value="PDZ_2"/>
    <property type="match status" value="1"/>
</dbReference>
<dbReference type="InterPro" id="IPR051201">
    <property type="entry name" value="Chloro_Bact_Ser_Proteases"/>
</dbReference>
<feature type="domain" description="PDZ" evidence="4">
    <location>
        <begin position="268"/>
        <end position="359"/>
    </location>
</feature>
<name>A0A928V593_9GAMM</name>
<dbReference type="InterPro" id="IPR009003">
    <property type="entry name" value="Peptidase_S1_PA"/>
</dbReference>
<dbReference type="EMBL" id="PRDL01000001">
    <property type="protein sequence ID" value="MBE8716852.1"/>
    <property type="molecule type" value="Genomic_DNA"/>
</dbReference>
<dbReference type="SUPFAM" id="SSF50156">
    <property type="entry name" value="PDZ domain-like"/>
    <property type="match status" value="1"/>
</dbReference>
<dbReference type="PANTHER" id="PTHR43343:SF3">
    <property type="entry name" value="PROTEASE DO-LIKE 8, CHLOROPLASTIC"/>
    <property type="match status" value="1"/>
</dbReference>
<proteinExistence type="predicted"/>
<keyword evidence="3" id="KW-1133">Transmembrane helix</keyword>
<evidence type="ECO:0000313" key="5">
    <source>
        <dbReference type="EMBL" id="MBE8716852.1"/>
    </source>
</evidence>
<dbReference type="RefSeq" id="WP_193908247.1">
    <property type="nucleotide sequence ID" value="NZ_PRDL01000001.1"/>
</dbReference>
<comment type="caution">
    <text evidence="5">The sequence shown here is derived from an EMBL/GenBank/DDBJ whole genome shotgun (WGS) entry which is preliminary data.</text>
</comment>
<dbReference type="PANTHER" id="PTHR43343">
    <property type="entry name" value="PEPTIDASE S12"/>
    <property type="match status" value="1"/>
</dbReference>
<dbReference type="SMART" id="SM00228">
    <property type="entry name" value="PDZ"/>
    <property type="match status" value="1"/>
</dbReference>
<dbReference type="InterPro" id="IPR001478">
    <property type="entry name" value="PDZ"/>
</dbReference>
<dbReference type="InterPro" id="IPR036034">
    <property type="entry name" value="PDZ_sf"/>
</dbReference>
<dbReference type="Pfam" id="PF13365">
    <property type="entry name" value="Trypsin_2"/>
    <property type="match status" value="1"/>
</dbReference>
<dbReference type="Gene3D" id="2.30.42.10">
    <property type="match status" value="1"/>
</dbReference>
<dbReference type="InterPro" id="IPR001940">
    <property type="entry name" value="Peptidase_S1C"/>
</dbReference>
<protein>
    <submittedName>
        <fullName evidence="5">PDZ domain-containing protein</fullName>
    </submittedName>
</protein>
<keyword evidence="6" id="KW-1185">Reference proteome</keyword>
<evidence type="ECO:0000256" key="3">
    <source>
        <dbReference type="SAM" id="Phobius"/>
    </source>
</evidence>
<dbReference type="Proteomes" id="UP000652567">
    <property type="component" value="Unassembled WGS sequence"/>
</dbReference>
<evidence type="ECO:0000313" key="6">
    <source>
        <dbReference type="Proteomes" id="UP000652567"/>
    </source>
</evidence>
<keyword evidence="3" id="KW-0472">Membrane</keyword>
<dbReference type="Gene3D" id="2.40.10.120">
    <property type="match status" value="1"/>
</dbReference>
<evidence type="ECO:0000256" key="1">
    <source>
        <dbReference type="ARBA" id="ARBA00022670"/>
    </source>
</evidence>
<dbReference type="SUPFAM" id="SSF50494">
    <property type="entry name" value="Trypsin-like serine proteases"/>
    <property type="match status" value="1"/>
</dbReference>
<feature type="transmembrane region" description="Helical" evidence="3">
    <location>
        <begin position="6"/>
        <end position="28"/>
    </location>
</feature>
<keyword evidence="3" id="KW-0812">Transmembrane</keyword>
<dbReference type="GO" id="GO:0004252">
    <property type="term" value="F:serine-type endopeptidase activity"/>
    <property type="evidence" value="ECO:0007669"/>
    <property type="project" value="InterPro"/>
</dbReference>
<sequence length="380" mass="40492">MSLQRLLQFIGWPVVAGLLIATLALLLFPQLRPDTTDNTSPRTIPGAPVSYSEAVSKAAPSVVNIYTSKIVQRRNQSLADNPLYRHLFNNANTPQQVRMQSTLGSGVIVDDQGHILTNNHIIEGADEIQVLLNDGRETDAQVVGIDDETDLAVLKISLEAVSAIAFGDPSRARVGDVVLAIGNPYGVGQSVSQGIVSATGRYNLGTSFYENFIQTDAAINPGNSGGALIDAYGNLIGINTAVLDETGASIGIGFAVPIDMAMKSLNSIIQYGKVVRGSLGFTGSIVYFKSEFVARNNLNTGTALRVEHIEPRGPAHLAGIRPGDLITHLNQQPVGDGRQALNLIADTPPGDTLKVQLIRYNTMLEVDVIVGTRESGKTRT</sequence>
<keyword evidence="1" id="KW-0645">Protease</keyword>
<organism evidence="5 6">
    <name type="scientific">Cellvibrio polysaccharolyticus</name>
    <dbReference type="NCBI Taxonomy" id="2082724"/>
    <lineage>
        <taxon>Bacteria</taxon>
        <taxon>Pseudomonadati</taxon>
        <taxon>Pseudomonadota</taxon>
        <taxon>Gammaproteobacteria</taxon>
        <taxon>Cellvibrionales</taxon>
        <taxon>Cellvibrionaceae</taxon>
        <taxon>Cellvibrio</taxon>
    </lineage>
</organism>
<dbReference type="AlphaFoldDB" id="A0A928V593"/>
<evidence type="ECO:0000259" key="4">
    <source>
        <dbReference type="PROSITE" id="PS50106"/>
    </source>
</evidence>
<reference evidence="5" key="1">
    <citation type="submission" date="2018-07" db="EMBL/GenBank/DDBJ databases">
        <title>Genome assembly of strain Ka43.</title>
        <authorList>
            <person name="Kukolya J."/>
            <person name="Nagy I."/>
            <person name="Horvath B."/>
            <person name="Toth A."/>
        </authorList>
    </citation>
    <scope>NUCLEOTIDE SEQUENCE</scope>
    <source>
        <strain evidence="5">KB43</strain>
    </source>
</reference>
<dbReference type="PROSITE" id="PS50106">
    <property type="entry name" value="PDZ"/>
    <property type="match status" value="1"/>
</dbReference>
<accession>A0A928V593</accession>